<name>A0A366HXV1_9BACT</name>
<evidence type="ECO:0000313" key="3">
    <source>
        <dbReference type="Proteomes" id="UP000253426"/>
    </source>
</evidence>
<dbReference type="RefSeq" id="WP_113957022.1">
    <property type="nucleotide sequence ID" value="NZ_QNRR01000001.1"/>
</dbReference>
<dbReference type="OrthoDB" id="190478at2"/>
<accession>A0A366HXV1</accession>
<protein>
    <submittedName>
        <fullName evidence="2">Uncharacterized protein</fullName>
    </submittedName>
</protein>
<comment type="caution">
    <text evidence="2">The sequence shown here is derived from an EMBL/GenBank/DDBJ whole genome shotgun (WGS) entry which is preliminary data.</text>
</comment>
<keyword evidence="1" id="KW-0472">Membrane</keyword>
<evidence type="ECO:0000256" key="1">
    <source>
        <dbReference type="SAM" id="Phobius"/>
    </source>
</evidence>
<keyword evidence="1" id="KW-1133">Transmembrane helix</keyword>
<keyword evidence="3" id="KW-1185">Reference proteome</keyword>
<gene>
    <name evidence="2" type="ORF">DES53_101948</name>
</gene>
<proteinExistence type="predicted"/>
<evidence type="ECO:0000313" key="2">
    <source>
        <dbReference type="EMBL" id="RBP48148.1"/>
    </source>
</evidence>
<dbReference type="AlphaFoldDB" id="A0A366HXV1"/>
<feature type="transmembrane region" description="Helical" evidence="1">
    <location>
        <begin position="15"/>
        <end position="33"/>
    </location>
</feature>
<dbReference type="Proteomes" id="UP000253426">
    <property type="component" value="Unassembled WGS sequence"/>
</dbReference>
<reference evidence="2 3" key="1">
    <citation type="submission" date="2018-06" db="EMBL/GenBank/DDBJ databases">
        <title>Genomic Encyclopedia of Type Strains, Phase IV (KMG-IV): sequencing the most valuable type-strain genomes for metagenomic binning, comparative biology and taxonomic classification.</title>
        <authorList>
            <person name="Goeker M."/>
        </authorList>
    </citation>
    <scope>NUCLEOTIDE SEQUENCE [LARGE SCALE GENOMIC DNA]</scope>
    <source>
        <strain evidence="2 3">DSM 25532</strain>
    </source>
</reference>
<organism evidence="2 3">
    <name type="scientific">Roseimicrobium gellanilyticum</name>
    <dbReference type="NCBI Taxonomy" id="748857"/>
    <lineage>
        <taxon>Bacteria</taxon>
        <taxon>Pseudomonadati</taxon>
        <taxon>Verrucomicrobiota</taxon>
        <taxon>Verrucomicrobiia</taxon>
        <taxon>Verrucomicrobiales</taxon>
        <taxon>Verrucomicrobiaceae</taxon>
        <taxon>Roseimicrobium</taxon>
    </lineage>
</organism>
<dbReference type="EMBL" id="QNRR01000001">
    <property type="protein sequence ID" value="RBP48148.1"/>
    <property type="molecule type" value="Genomic_DNA"/>
</dbReference>
<keyword evidence="1" id="KW-0812">Transmembrane</keyword>
<sequence>MRAVSHLFLARSRAAVFWFLVTCATIGGSGYYLQSRIADVRTLPQYVYTGSPDMYYLTPSLDIETPTKMHQAQTRLAMETMFNRAPSRLDHQERLPKLFSYEATQDIIKGLIVPQAKNFHENKLHQKVEIGEIIVNIQEGQGEATTVATAQLVRAGVTPEQTMINETWSVKIFFEWRINPDIEERPLYPTLCNKVNLFSMERTFP</sequence>